<sequence length="156" mass="18077">MALHDNMERNMRQLINLEEMTIGLGMSFLLKHTPNVIRVSNKPYGGSLRPENYLFRFWDFFARCRELPMLRTMELTIANLEQSRRMAQINVPAMGLENLSISRSSVRQPFGPNQSDCELIQMGCILKTIRTRPSLVKVHIPKIDDICIETLNDRNN</sequence>
<accession>A0ABR1M6S5</accession>
<keyword evidence="2" id="KW-1185">Reference proteome</keyword>
<dbReference type="EMBL" id="JBBPDW010000020">
    <property type="protein sequence ID" value="KAK7543416.1"/>
    <property type="molecule type" value="Genomic_DNA"/>
</dbReference>
<evidence type="ECO:0000313" key="1">
    <source>
        <dbReference type="EMBL" id="KAK7543416.1"/>
    </source>
</evidence>
<name>A0ABR1M6S5_9PEZI</name>
<organism evidence="1 2">
    <name type="scientific">Phyllosticta citricarpa</name>
    <dbReference type="NCBI Taxonomy" id="55181"/>
    <lineage>
        <taxon>Eukaryota</taxon>
        <taxon>Fungi</taxon>
        <taxon>Dikarya</taxon>
        <taxon>Ascomycota</taxon>
        <taxon>Pezizomycotina</taxon>
        <taxon>Dothideomycetes</taxon>
        <taxon>Dothideomycetes incertae sedis</taxon>
        <taxon>Botryosphaeriales</taxon>
        <taxon>Phyllostictaceae</taxon>
        <taxon>Phyllosticta</taxon>
    </lineage>
</organism>
<gene>
    <name evidence="1" type="ORF">IWX46DRAFT_641479</name>
</gene>
<protein>
    <submittedName>
        <fullName evidence="1">Uncharacterized protein</fullName>
    </submittedName>
</protein>
<reference evidence="1 2" key="1">
    <citation type="submission" date="2024-04" db="EMBL/GenBank/DDBJ databases">
        <title>Phyllosticta paracitricarpa is synonymous to the EU quarantine fungus P. citricarpa based on phylogenomic analyses.</title>
        <authorList>
            <consortium name="Lawrence Berkeley National Laboratory"/>
            <person name="Van Ingen-Buijs V.A."/>
            <person name="Van Westerhoven A.C."/>
            <person name="Haridas S."/>
            <person name="Skiadas P."/>
            <person name="Martin F."/>
            <person name="Groenewald J.Z."/>
            <person name="Crous P.W."/>
            <person name="Seidl M.F."/>
        </authorList>
    </citation>
    <scope>NUCLEOTIDE SEQUENCE [LARGE SCALE GENOMIC DNA]</scope>
    <source>
        <strain evidence="1 2">CBS 122670</strain>
    </source>
</reference>
<dbReference type="Proteomes" id="UP001365128">
    <property type="component" value="Unassembled WGS sequence"/>
</dbReference>
<evidence type="ECO:0000313" key="2">
    <source>
        <dbReference type="Proteomes" id="UP001365128"/>
    </source>
</evidence>
<comment type="caution">
    <text evidence="1">The sequence shown here is derived from an EMBL/GenBank/DDBJ whole genome shotgun (WGS) entry which is preliminary data.</text>
</comment>
<proteinExistence type="predicted"/>